<evidence type="ECO:0000313" key="5">
    <source>
        <dbReference type="EMBL" id="EPS39522.1"/>
    </source>
</evidence>
<dbReference type="EMBL" id="AQGS01000467">
    <property type="protein sequence ID" value="EPS39522.1"/>
    <property type="molecule type" value="Genomic_DNA"/>
</dbReference>
<dbReference type="InterPro" id="IPR015943">
    <property type="entry name" value="WD40/YVTN_repeat-like_dom_sf"/>
</dbReference>
<comment type="caution">
    <text evidence="5">The sequence shown here is derived from an EMBL/GenBank/DDBJ whole genome shotgun (WGS) entry which is preliminary data.</text>
</comment>
<dbReference type="eggNOG" id="KOG0266">
    <property type="taxonomic scope" value="Eukaryota"/>
</dbReference>
<dbReference type="PROSITE" id="PS50082">
    <property type="entry name" value="WD_REPEATS_2"/>
    <property type="match status" value="4"/>
</dbReference>
<dbReference type="HOGENOM" id="CLU_345460_0_0_1"/>
<dbReference type="InterPro" id="IPR019775">
    <property type="entry name" value="WD40_repeat_CS"/>
</dbReference>
<organism evidence="5 6">
    <name type="scientific">Dactylellina haptotyla (strain CBS 200.50)</name>
    <name type="common">Nematode-trapping fungus</name>
    <name type="synonym">Monacrosporium haptotylum</name>
    <dbReference type="NCBI Taxonomy" id="1284197"/>
    <lineage>
        <taxon>Eukaryota</taxon>
        <taxon>Fungi</taxon>
        <taxon>Dikarya</taxon>
        <taxon>Ascomycota</taxon>
        <taxon>Pezizomycotina</taxon>
        <taxon>Orbiliomycetes</taxon>
        <taxon>Orbiliales</taxon>
        <taxon>Orbiliaceae</taxon>
        <taxon>Dactylellina</taxon>
    </lineage>
</organism>
<keyword evidence="1 3" id="KW-0853">WD repeat</keyword>
<evidence type="ECO:0000256" key="2">
    <source>
        <dbReference type="ARBA" id="ARBA00022737"/>
    </source>
</evidence>
<dbReference type="AlphaFoldDB" id="S8BW37"/>
<keyword evidence="2" id="KW-0677">Repeat</keyword>
<reference evidence="6" key="2">
    <citation type="submission" date="2013-04" db="EMBL/GenBank/DDBJ databases">
        <title>Genomic mechanisms accounting for the adaptation to parasitism in nematode-trapping fungi.</title>
        <authorList>
            <person name="Ahren D.G."/>
        </authorList>
    </citation>
    <scope>NUCLEOTIDE SEQUENCE [LARGE SCALE GENOMIC DNA]</scope>
    <source>
        <strain evidence="6">CBS 200.50</strain>
    </source>
</reference>
<dbReference type="Gene3D" id="2.130.10.10">
    <property type="entry name" value="YVTN repeat-like/Quinoprotein amine dehydrogenase"/>
    <property type="match status" value="2"/>
</dbReference>
<protein>
    <submittedName>
        <fullName evidence="5">Uncharacterized protein</fullName>
    </submittedName>
</protein>
<dbReference type="PANTHER" id="PTHR44129">
    <property type="entry name" value="WD REPEAT-CONTAINING PROTEIN POP1"/>
    <property type="match status" value="1"/>
</dbReference>
<feature type="repeat" description="WD" evidence="3">
    <location>
        <begin position="631"/>
        <end position="663"/>
    </location>
</feature>
<dbReference type="OrthoDB" id="674604at2759"/>
<dbReference type="PROSITE" id="PS50294">
    <property type="entry name" value="WD_REPEATS_REGION"/>
    <property type="match status" value="3"/>
</dbReference>
<evidence type="ECO:0000256" key="4">
    <source>
        <dbReference type="SAM" id="MobiDB-lite"/>
    </source>
</evidence>
<dbReference type="PROSITE" id="PS00678">
    <property type="entry name" value="WD_REPEATS_1"/>
    <property type="match status" value="1"/>
</dbReference>
<proteinExistence type="predicted"/>
<dbReference type="Proteomes" id="UP000015100">
    <property type="component" value="Unassembled WGS sequence"/>
</dbReference>
<dbReference type="Pfam" id="PF00400">
    <property type="entry name" value="WD40"/>
    <property type="match status" value="5"/>
</dbReference>
<feature type="repeat" description="WD" evidence="3">
    <location>
        <begin position="480"/>
        <end position="512"/>
    </location>
</feature>
<dbReference type="InterPro" id="IPR001680">
    <property type="entry name" value="WD40_rpt"/>
</dbReference>
<name>S8BW37_DACHA</name>
<dbReference type="STRING" id="1284197.S8BW37"/>
<evidence type="ECO:0000313" key="6">
    <source>
        <dbReference type="Proteomes" id="UP000015100"/>
    </source>
</evidence>
<sequence length="818" mass="93040">MEAIPASSELPRELWDKITKGDFVTIQRSVRPLNKHTYLLFGNLFNGLTPALWEKVFEHLDYRDLLIRVIRTCQTLNLIIRNTKSRHILRQLFREILPNTDIERYTTDRLVSERTSIHPIVQRLGYRGNLGVVTSLALRARDLANENWRVYCSRFDFRSNTDNATSPPVCSLTICSPLLNSSIIINKKDGDLKIQKRKRKEQGEQDSSNYKERVNYSTGSTGSNSVTVGDLMTAWMDLLKEATGKESSFHQVRPTPCFGSIESNEVIDGSGLRVVLSFTLPGSKAWMELLGFWDDPDLAHRHMFLHCLNFLEQNLRENICDLADRTVTNAEIPANIREDRISPDLRYASLYWISHFQGTRHTCREEDEHRLYGFLSRHLLHWLEIMSILDVYKYSMNGIRTLSSGVMGSENTRLSRLASATEKFMSSNRRPLDPPPLQIYSSVIFESEDSLIRALYSHVDPPDCVRRLQLAYDEESPLRQGSYDKRAAAIAFSPDGKLVATGSTYGIIRIWDPIFCRFDKKLRIDDKHGLAELEIMSLVFSPDGRQIAASYINNDLVVWDIASMVVVMEITSSYMVELSVIPVNFPRTVIVKPAFSPDGQRLAASYEGTIAIWDISCRQFLLKIDTECCRSVQFSPNGEQLVSGFKDNKVVIWDSWSGTPIRTFQGHENYILDAAFSPDGVRLASSSTNHTVRLWDIVSQKELQQGSYWVDNLRFAADSGSLETDIGRLSLSKLEESSQHDWKSVPSIIVERQWIYVNNRRCLWIPSQYKSSRASIAIFGNLLVFGISDTEVSFIEIVPPIEDNETTRSLGPAKSVAA</sequence>
<dbReference type="InterPro" id="IPR036322">
    <property type="entry name" value="WD40_repeat_dom_sf"/>
</dbReference>
<evidence type="ECO:0000256" key="3">
    <source>
        <dbReference type="PROSITE-ProRule" id="PRU00221"/>
    </source>
</evidence>
<reference evidence="5 6" key="1">
    <citation type="journal article" date="2013" name="PLoS Genet.">
        <title>Genomic mechanisms accounting for the adaptation to parasitism in nematode-trapping fungi.</title>
        <authorList>
            <person name="Meerupati T."/>
            <person name="Andersson K.M."/>
            <person name="Friman E."/>
            <person name="Kumar D."/>
            <person name="Tunlid A."/>
            <person name="Ahren D."/>
        </authorList>
    </citation>
    <scope>NUCLEOTIDE SEQUENCE [LARGE SCALE GENOMIC DNA]</scope>
    <source>
        <strain evidence="5 6">CBS 200.50</strain>
    </source>
</reference>
<dbReference type="SUPFAM" id="SSF50978">
    <property type="entry name" value="WD40 repeat-like"/>
    <property type="match status" value="1"/>
</dbReference>
<dbReference type="InterPro" id="IPR050349">
    <property type="entry name" value="WD_LIS1/nudF_dynein_reg"/>
</dbReference>
<feature type="repeat" description="WD" evidence="3">
    <location>
        <begin position="535"/>
        <end position="569"/>
    </location>
</feature>
<feature type="region of interest" description="Disordered" evidence="4">
    <location>
        <begin position="194"/>
        <end position="222"/>
    </location>
</feature>
<dbReference type="SMART" id="SM00320">
    <property type="entry name" value="WD40"/>
    <property type="match status" value="5"/>
</dbReference>
<accession>S8BW37</accession>
<keyword evidence="6" id="KW-1185">Reference proteome</keyword>
<gene>
    <name evidence="5" type="ORF">H072_6691</name>
</gene>
<feature type="repeat" description="WD" evidence="3">
    <location>
        <begin position="664"/>
        <end position="705"/>
    </location>
</feature>
<evidence type="ECO:0000256" key="1">
    <source>
        <dbReference type="ARBA" id="ARBA00022574"/>
    </source>
</evidence>